<evidence type="ECO:0000313" key="10">
    <source>
        <dbReference type="EMBL" id="SJZ50836.1"/>
    </source>
</evidence>
<keyword evidence="11" id="KW-1185">Reference proteome</keyword>
<dbReference type="RefSeq" id="WP_078664231.1">
    <property type="nucleotide sequence ID" value="NZ_FUXM01000001.1"/>
</dbReference>
<feature type="transmembrane region" description="Helical" evidence="8">
    <location>
        <begin position="326"/>
        <end position="345"/>
    </location>
</feature>
<feature type="transmembrane region" description="Helical" evidence="8">
    <location>
        <begin position="351"/>
        <end position="368"/>
    </location>
</feature>
<dbReference type="GO" id="GO:0005886">
    <property type="term" value="C:plasma membrane"/>
    <property type="evidence" value="ECO:0007669"/>
    <property type="project" value="UniProtKB-SubCell"/>
</dbReference>
<feature type="transmembrane region" description="Helical" evidence="8">
    <location>
        <begin position="297"/>
        <end position="319"/>
    </location>
</feature>
<dbReference type="NCBIfam" id="TIGR00711">
    <property type="entry name" value="efflux_EmrB"/>
    <property type="match status" value="1"/>
</dbReference>
<evidence type="ECO:0000256" key="6">
    <source>
        <dbReference type="ARBA" id="ARBA00022989"/>
    </source>
</evidence>
<gene>
    <name evidence="10" type="ORF">SAMN02745885_00076</name>
</gene>
<comment type="subcellular location">
    <subcellularLocation>
        <location evidence="1">Cell membrane</location>
        <topology evidence="1">Multi-pass membrane protein</topology>
    </subcellularLocation>
</comment>
<feature type="transmembrane region" description="Helical" evidence="8">
    <location>
        <begin position="161"/>
        <end position="181"/>
    </location>
</feature>
<feature type="transmembrane region" description="Helical" evidence="8">
    <location>
        <begin position="394"/>
        <end position="415"/>
    </location>
</feature>
<name>A0A1T4L7Y6_9FIRM</name>
<dbReference type="InterPro" id="IPR036259">
    <property type="entry name" value="MFS_trans_sf"/>
</dbReference>
<proteinExistence type="inferred from homology"/>
<dbReference type="PANTHER" id="PTHR42718:SF9">
    <property type="entry name" value="MAJOR FACILITATOR SUPERFAMILY MULTIDRUG TRANSPORTER MFSC"/>
    <property type="match status" value="1"/>
</dbReference>
<feature type="domain" description="Major facilitator superfamily (MFS) profile" evidence="9">
    <location>
        <begin position="7"/>
        <end position="451"/>
    </location>
</feature>
<keyword evidence="6 8" id="KW-1133">Transmembrane helix</keyword>
<dbReference type="PROSITE" id="PS50850">
    <property type="entry name" value="MFS"/>
    <property type="match status" value="1"/>
</dbReference>
<feature type="transmembrane region" description="Helical" evidence="8">
    <location>
        <begin position="105"/>
        <end position="124"/>
    </location>
</feature>
<feature type="transmembrane region" description="Helical" evidence="8">
    <location>
        <begin position="43"/>
        <end position="61"/>
    </location>
</feature>
<dbReference type="PRINTS" id="PR01036">
    <property type="entry name" value="TCRTETB"/>
</dbReference>
<protein>
    <submittedName>
        <fullName evidence="10">Drug resistance transporter, EmrB/QacA subfamily</fullName>
    </submittedName>
</protein>
<evidence type="ECO:0000256" key="4">
    <source>
        <dbReference type="ARBA" id="ARBA00022475"/>
    </source>
</evidence>
<dbReference type="InterPro" id="IPR011701">
    <property type="entry name" value="MFS"/>
</dbReference>
<dbReference type="InterPro" id="IPR004638">
    <property type="entry name" value="EmrB-like"/>
</dbReference>
<dbReference type="Gene3D" id="1.20.1250.20">
    <property type="entry name" value="MFS general substrate transporter like domains"/>
    <property type="match status" value="1"/>
</dbReference>
<sequence>MSKKWLVLANVALGTFMATLDGSIVNVALPTIARDLGVTIGEIQWAVTSYLLTISGLLLVFGRAADLWGRRRVYASGFLVFSLGSFFCGQASSLLVLILARILQAVGAAMLMANSMGLVTAAFPPQERGRALGLIGTVVSAGSMTGPSLGGVMVAQWGWPSIFYINIPIGLLAFIWSIFNLPREEELSRGETFDRLGAVLLVTGLTAFLWALSEGYKLGWTDPRLLAVGSAGLALLIFLFYRMRRMDSPLIDLTLFQRRPFFYGGITGLISFISLFSTNLIMTFYVQQVLGYSPAQAGIALSAFPVVMAVVAPVAGSLSDKFGYQWLTNTGLAVNTIGLLALTTLNKNSSLLAVFLHLAVLGLGMGLFQSPNNSSMMEVVPKPKLGIAGSINALMRNVGMATGIAYSMSVFGTVYKLSHDFLQAMDWVFYTGALISILGLVINMQGRKAVQEGAR</sequence>
<comment type="similarity">
    <text evidence="2">Belongs to the major facilitator superfamily. EmrB family.</text>
</comment>
<dbReference type="Gene3D" id="1.20.1720.10">
    <property type="entry name" value="Multidrug resistance protein D"/>
    <property type="match status" value="1"/>
</dbReference>
<evidence type="ECO:0000256" key="3">
    <source>
        <dbReference type="ARBA" id="ARBA00022448"/>
    </source>
</evidence>
<feature type="transmembrane region" description="Helical" evidence="8">
    <location>
        <begin position="131"/>
        <end position="155"/>
    </location>
</feature>
<evidence type="ECO:0000256" key="2">
    <source>
        <dbReference type="ARBA" id="ARBA00008537"/>
    </source>
</evidence>
<dbReference type="GO" id="GO:0022857">
    <property type="term" value="F:transmembrane transporter activity"/>
    <property type="evidence" value="ECO:0007669"/>
    <property type="project" value="InterPro"/>
</dbReference>
<dbReference type="SUPFAM" id="SSF103473">
    <property type="entry name" value="MFS general substrate transporter"/>
    <property type="match status" value="1"/>
</dbReference>
<evidence type="ECO:0000259" key="9">
    <source>
        <dbReference type="PROSITE" id="PS50850"/>
    </source>
</evidence>
<keyword evidence="3" id="KW-0813">Transport</keyword>
<feature type="transmembrane region" description="Helical" evidence="8">
    <location>
        <begin position="224"/>
        <end position="241"/>
    </location>
</feature>
<dbReference type="FunFam" id="1.20.1720.10:FF:000021">
    <property type="entry name" value="Drug resistance transporter, EmrB/QacA subfamily"/>
    <property type="match status" value="1"/>
</dbReference>
<evidence type="ECO:0000256" key="1">
    <source>
        <dbReference type="ARBA" id="ARBA00004651"/>
    </source>
</evidence>
<evidence type="ECO:0000313" key="11">
    <source>
        <dbReference type="Proteomes" id="UP000189933"/>
    </source>
</evidence>
<feature type="transmembrane region" description="Helical" evidence="8">
    <location>
        <begin position="73"/>
        <end position="99"/>
    </location>
</feature>
<dbReference type="Proteomes" id="UP000189933">
    <property type="component" value="Unassembled WGS sequence"/>
</dbReference>
<keyword evidence="5 8" id="KW-0812">Transmembrane</keyword>
<evidence type="ECO:0000256" key="5">
    <source>
        <dbReference type="ARBA" id="ARBA00022692"/>
    </source>
</evidence>
<evidence type="ECO:0000256" key="7">
    <source>
        <dbReference type="ARBA" id="ARBA00023136"/>
    </source>
</evidence>
<feature type="transmembrane region" description="Helical" evidence="8">
    <location>
        <begin position="261"/>
        <end position="285"/>
    </location>
</feature>
<keyword evidence="7 8" id="KW-0472">Membrane</keyword>
<feature type="transmembrane region" description="Helical" evidence="8">
    <location>
        <begin position="427"/>
        <end position="446"/>
    </location>
</feature>
<reference evidence="11" key="1">
    <citation type="submission" date="2017-02" db="EMBL/GenBank/DDBJ databases">
        <authorList>
            <person name="Varghese N."/>
            <person name="Submissions S."/>
        </authorList>
    </citation>
    <scope>NUCLEOTIDE SEQUENCE [LARGE SCALE GENOMIC DNA]</scope>
    <source>
        <strain evidence="11">DSM 16521</strain>
    </source>
</reference>
<evidence type="ECO:0000256" key="8">
    <source>
        <dbReference type="SAM" id="Phobius"/>
    </source>
</evidence>
<dbReference type="CDD" id="cd17321">
    <property type="entry name" value="MFS_MMR_MDR_like"/>
    <property type="match status" value="1"/>
</dbReference>
<accession>A0A1T4L7Y6</accession>
<organism evidence="10 11">
    <name type="scientific">Carboxydocella sporoproducens DSM 16521</name>
    <dbReference type="NCBI Taxonomy" id="1121270"/>
    <lineage>
        <taxon>Bacteria</taxon>
        <taxon>Bacillati</taxon>
        <taxon>Bacillota</taxon>
        <taxon>Clostridia</taxon>
        <taxon>Eubacteriales</taxon>
        <taxon>Clostridiales Family XVI. Incertae Sedis</taxon>
        <taxon>Carboxydocella</taxon>
    </lineage>
</organism>
<dbReference type="OrthoDB" id="102502at2"/>
<keyword evidence="4" id="KW-1003">Cell membrane</keyword>
<feature type="transmembrane region" description="Helical" evidence="8">
    <location>
        <begin position="193"/>
        <end position="212"/>
    </location>
</feature>
<dbReference type="Pfam" id="PF07690">
    <property type="entry name" value="MFS_1"/>
    <property type="match status" value="2"/>
</dbReference>
<dbReference type="AlphaFoldDB" id="A0A1T4L7Y6"/>
<dbReference type="InterPro" id="IPR020846">
    <property type="entry name" value="MFS_dom"/>
</dbReference>
<dbReference type="PANTHER" id="PTHR42718">
    <property type="entry name" value="MAJOR FACILITATOR SUPERFAMILY MULTIDRUG TRANSPORTER MFSC"/>
    <property type="match status" value="1"/>
</dbReference>
<dbReference type="EMBL" id="FUXM01000001">
    <property type="protein sequence ID" value="SJZ50836.1"/>
    <property type="molecule type" value="Genomic_DNA"/>
</dbReference>